<feature type="compositionally biased region" description="Basic and acidic residues" evidence="9">
    <location>
        <begin position="462"/>
        <end position="471"/>
    </location>
</feature>
<dbReference type="PANTHER" id="PTHR31956:SF1">
    <property type="entry name" value="NON-SPECIFIC PHOSPHOLIPASE C1"/>
    <property type="match status" value="1"/>
</dbReference>
<keyword evidence="7" id="KW-0843">Virulence</keyword>
<dbReference type="InterPro" id="IPR011964">
    <property type="entry name" value="YVTN_b-propeller_repeat"/>
</dbReference>
<evidence type="ECO:0000256" key="7">
    <source>
        <dbReference type="ARBA" id="ARBA00023026"/>
    </source>
</evidence>
<dbReference type="EMBL" id="BAAABX010000048">
    <property type="protein sequence ID" value="GAA0415614.1"/>
    <property type="molecule type" value="Genomic_DNA"/>
</dbReference>
<sequence>MAELSRRRLLGSALGAGGLAAASSLFPPHLRSAAARPPRRLRSLDEIEHVVILMQENRSFDHYFGTMRGVRGFDDPDAVTLPDGRSVFHQPDPVNPEGYLLPFHLDTRTTSSQAIPSTSHAWTVQHAAVNGGRMDNWVPAHRKADGEKHGPYTMGYYTRDDIPFHFALAEAFTLCDAYHCSVLGPTWPNRLYLWTGTIDPGGRHGGPVTSNDIPKPFRWTTYAERLTAAGVSWHVYQEEDDYGCNPLEFFQTFQDAGPGNPLYEHGLTITSGDGFADDARAGRLPTVSWIVPASPQCEHPDYLPAAGADYLARQLDAVAANPDVWNKTVFIVNYDENDGLFDHVVPPLPPAGTPDEFARGAPIGAGIRVPCFVVSPWSQGGYVAGEPFDHTSVLRFLERVTGVREPNISDWRRRTFGDLTSALGLPAGKPFPKLPETRGPLWRAEHDVATLPPATFPGDDQEPPHQEEGLRARPPASAGEAGKLRGARPYTRSRLAEDADAGGAAGTLFPGIQKSVPKRAPVKGVHVYAAGIVSNTVSVVDATTHKLVAAVDAGINPYGIARTPDGRKLYITNSGASNVSVLDTAQGRIVSAVTVGLYPHGIAVSPDGAYAYVADTGPDGAGGSYSVSVIDTRTDKVTATWRVGLGPRAVAVSPDGRTLYAACAEGLFAVDTGQGATRGRLPEQARAGGIAVHPDGSRLYVANTWAGTVSVIDTRGRKAVAGLRVGRNPWQVVPSPDGTRVYVTGANDDTVTVLDAAGRKVLGTVRVGHVPTGITVAGDTVWVTTNASSTVDAIDAKSLKVVASTPLGLATAPSGLVVA</sequence>
<evidence type="ECO:0000256" key="3">
    <source>
        <dbReference type="ARBA" id="ARBA00009717"/>
    </source>
</evidence>
<name>A0ABN0YWS6_9ACTN</name>
<keyword evidence="5" id="KW-0964">Secreted</keyword>
<evidence type="ECO:0000313" key="10">
    <source>
        <dbReference type="EMBL" id="GAA0415614.1"/>
    </source>
</evidence>
<evidence type="ECO:0000256" key="6">
    <source>
        <dbReference type="ARBA" id="ARBA00022801"/>
    </source>
</evidence>
<dbReference type="Proteomes" id="UP001500879">
    <property type="component" value="Unassembled WGS sequence"/>
</dbReference>
<comment type="cofactor">
    <cofactor evidence="1">
        <name>Cu cation</name>
        <dbReference type="ChEBI" id="CHEBI:23378"/>
    </cofactor>
</comment>
<proteinExistence type="inferred from homology"/>
<dbReference type="InterPro" id="IPR019405">
    <property type="entry name" value="Lactonase_7-beta_prop"/>
</dbReference>
<evidence type="ECO:0000313" key="11">
    <source>
        <dbReference type="Proteomes" id="UP001500879"/>
    </source>
</evidence>
<organism evidence="10 11">
    <name type="scientific">Streptomyces luteireticuli</name>
    <dbReference type="NCBI Taxonomy" id="173858"/>
    <lineage>
        <taxon>Bacteria</taxon>
        <taxon>Bacillati</taxon>
        <taxon>Actinomycetota</taxon>
        <taxon>Actinomycetes</taxon>
        <taxon>Kitasatosporales</taxon>
        <taxon>Streptomycetaceae</taxon>
        <taxon>Streptomyces</taxon>
    </lineage>
</organism>
<keyword evidence="5" id="KW-0134">Cell wall</keyword>
<keyword evidence="6" id="KW-0378">Hydrolase</keyword>
<reference evidence="10 11" key="1">
    <citation type="journal article" date="2019" name="Int. J. Syst. Evol. Microbiol.">
        <title>The Global Catalogue of Microorganisms (GCM) 10K type strain sequencing project: providing services to taxonomists for standard genome sequencing and annotation.</title>
        <authorList>
            <consortium name="The Broad Institute Genomics Platform"/>
            <consortium name="The Broad Institute Genome Sequencing Center for Infectious Disease"/>
            <person name="Wu L."/>
            <person name="Ma J."/>
        </authorList>
    </citation>
    <scope>NUCLEOTIDE SEQUENCE [LARGE SCALE GENOMIC DNA]</scope>
    <source>
        <strain evidence="10 11">JCM 4788</strain>
    </source>
</reference>
<dbReference type="EC" id="3.1.4.3" evidence="4"/>
<evidence type="ECO:0000256" key="4">
    <source>
        <dbReference type="ARBA" id="ARBA00012018"/>
    </source>
</evidence>
<evidence type="ECO:0000256" key="9">
    <source>
        <dbReference type="SAM" id="MobiDB-lite"/>
    </source>
</evidence>
<evidence type="ECO:0000256" key="8">
    <source>
        <dbReference type="ARBA" id="ARBA00048421"/>
    </source>
</evidence>
<dbReference type="Gene3D" id="3.40.720.10">
    <property type="entry name" value="Alkaline Phosphatase, subunit A"/>
    <property type="match status" value="2"/>
</dbReference>
<dbReference type="PROSITE" id="PS51318">
    <property type="entry name" value="TAT"/>
    <property type="match status" value="1"/>
</dbReference>
<keyword evidence="11" id="KW-1185">Reference proteome</keyword>
<dbReference type="NCBIfam" id="TIGR02276">
    <property type="entry name" value="beta_rpt_yvtn"/>
    <property type="match status" value="4"/>
</dbReference>
<dbReference type="InterPro" id="IPR011045">
    <property type="entry name" value="N2O_reductase_N"/>
</dbReference>
<dbReference type="PANTHER" id="PTHR31956">
    <property type="entry name" value="NON-SPECIFIC PHOSPHOLIPASE C4-RELATED"/>
    <property type="match status" value="1"/>
</dbReference>
<evidence type="ECO:0000256" key="2">
    <source>
        <dbReference type="ARBA" id="ARBA00004191"/>
    </source>
</evidence>
<accession>A0ABN0YWS6</accession>
<dbReference type="Pfam" id="PF10282">
    <property type="entry name" value="Lactonase"/>
    <property type="match status" value="1"/>
</dbReference>
<comment type="subcellular location">
    <subcellularLocation>
        <location evidence="2">Secreted</location>
        <location evidence="2">Cell wall</location>
    </subcellularLocation>
</comment>
<dbReference type="SUPFAM" id="SSF50974">
    <property type="entry name" value="Nitrous oxide reductase, N-terminal domain"/>
    <property type="match status" value="1"/>
</dbReference>
<comment type="catalytic activity">
    <reaction evidence="8">
        <text>a 1,2-diacyl-sn-glycero-3-phosphocholine + H2O = phosphocholine + a 1,2-diacyl-sn-glycerol + H(+)</text>
        <dbReference type="Rhea" id="RHEA:10604"/>
        <dbReference type="ChEBI" id="CHEBI:15377"/>
        <dbReference type="ChEBI" id="CHEBI:15378"/>
        <dbReference type="ChEBI" id="CHEBI:17815"/>
        <dbReference type="ChEBI" id="CHEBI:57643"/>
        <dbReference type="ChEBI" id="CHEBI:295975"/>
        <dbReference type="EC" id="3.1.4.3"/>
    </reaction>
    <physiologicalReaction direction="left-to-right" evidence="8">
        <dbReference type="Rhea" id="RHEA:10605"/>
    </physiologicalReaction>
</comment>
<evidence type="ECO:0000256" key="1">
    <source>
        <dbReference type="ARBA" id="ARBA00001935"/>
    </source>
</evidence>
<feature type="region of interest" description="Disordered" evidence="9">
    <location>
        <begin position="450"/>
        <end position="489"/>
    </location>
</feature>
<dbReference type="Pfam" id="PF04185">
    <property type="entry name" value="Phosphoesterase"/>
    <property type="match status" value="1"/>
</dbReference>
<dbReference type="InterPro" id="IPR017850">
    <property type="entry name" value="Alkaline_phosphatase_core_sf"/>
</dbReference>
<dbReference type="Gene3D" id="2.130.10.10">
    <property type="entry name" value="YVTN repeat-like/Quinoprotein amine dehydrogenase"/>
    <property type="match status" value="3"/>
</dbReference>
<comment type="caution">
    <text evidence="10">The sequence shown here is derived from an EMBL/GenBank/DDBJ whole genome shotgun (WGS) entry which is preliminary data.</text>
</comment>
<dbReference type="CDD" id="cd16014">
    <property type="entry name" value="PLC"/>
    <property type="match status" value="1"/>
</dbReference>
<dbReference type="InterPro" id="IPR006311">
    <property type="entry name" value="TAT_signal"/>
</dbReference>
<comment type="similarity">
    <text evidence="3">Belongs to the bacterial phospholipase C family.</text>
</comment>
<protein>
    <recommendedName>
        <fullName evidence="4">phospholipase C</fullName>
        <ecNumber evidence="4">3.1.4.3</ecNumber>
    </recommendedName>
</protein>
<dbReference type="InterPro" id="IPR007312">
    <property type="entry name" value="Phosphoesterase"/>
</dbReference>
<evidence type="ECO:0000256" key="5">
    <source>
        <dbReference type="ARBA" id="ARBA00022512"/>
    </source>
</evidence>
<gene>
    <name evidence="10" type="ORF">GCM10010357_41150</name>
</gene>
<dbReference type="InterPro" id="IPR015943">
    <property type="entry name" value="WD40/YVTN_repeat-like_dom_sf"/>
</dbReference>